<dbReference type="GO" id="GO:0005634">
    <property type="term" value="C:nucleus"/>
    <property type="evidence" value="ECO:0007669"/>
    <property type="project" value="TreeGrafter"/>
</dbReference>
<dbReference type="PANTHER" id="PTHR14398">
    <property type="entry name" value="RNA RECOGNITION RRM/RNP DOMAIN"/>
    <property type="match status" value="1"/>
</dbReference>
<proteinExistence type="predicted"/>
<feature type="region of interest" description="Disordered" evidence="5">
    <location>
        <begin position="104"/>
        <end position="179"/>
    </location>
</feature>
<dbReference type="InterPro" id="IPR035979">
    <property type="entry name" value="RBD_domain_sf"/>
</dbReference>
<keyword evidence="1 3" id="KW-0694">RNA-binding</keyword>
<sequence length="590" mass="64547">MLDFNPTKLRQWLLQQLEPMQVNFDWWFSVVLYGARELIGQLLDANSSDADPHVLAEYVLALLKHGAPFEQLKKHCASQLQEFLGPQTSAFISRLFFYLTSASTSSTKPDGPVPFSSSSSAVAASETQARGPRGTKRSQLSRSNASQLEVAANRIQPEPRTAAAGWAPSSNLSPSPLTPWPSTNPGPLLCEAYHRYGFCPRSLMCIYLHDVRGDAGALPPSKRAPQDPAVCPHQLLMPASAAACPLGAPPIAPIHTKRQRPTECIVYDRVAEPGSGRERKRRALVPPLSTCAIRIENIPSDKVDQDDVVECFSRFGDISSAEVNAAYRRAVVIYHAPAQAELALNSPDAVLGNRFVRVYRMPAGTHHSSSNVRIGFSPLPSNPWERTPHLAASGADSTALFTPSVMADHLARPHIAVRLEKNAAEQKRLLEKVGACSDRAEKAALTKKLRLASTNGAMLRTESERAEQAVKGELELARLRVELSGSMLVRKVLYHAMMALEEQVRRSEDEDRIVGGHGAVRISAGIASTTVRKACALERHGIVTSMEAIPELTNPPSYIVESESTMEAERIMIHSSELKSELMGLELSWR</sequence>
<keyword evidence="4" id="KW-0862">Zinc</keyword>
<dbReference type="AlphaFoldDB" id="A0A2X0MJC0"/>
<evidence type="ECO:0000256" key="1">
    <source>
        <dbReference type="ARBA" id="ARBA00022884"/>
    </source>
</evidence>
<feature type="compositionally biased region" description="Low complexity" evidence="5">
    <location>
        <begin position="116"/>
        <end position="125"/>
    </location>
</feature>
<feature type="domain" description="RRM" evidence="6">
    <location>
        <begin position="291"/>
        <end position="379"/>
    </location>
</feature>
<dbReference type="SMART" id="SM00360">
    <property type="entry name" value="RRM"/>
    <property type="match status" value="1"/>
</dbReference>
<keyword evidence="4" id="KW-0479">Metal-binding</keyword>
<dbReference type="GO" id="GO:0008270">
    <property type="term" value="F:zinc ion binding"/>
    <property type="evidence" value="ECO:0007669"/>
    <property type="project" value="UniProtKB-KW"/>
</dbReference>
<dbReference type="InterPro" id="IPR000571">
    <property type="entry name" value="Znf_CCCH"/>
</dbReference>
<dbReference type="InterPro" id="IPR012677">
    <property type="entry name" value="Nucleotide-bd_a/b_plait_sf"/>
</dbReference>
<dbReference type="PANTHER" id="PTHR14398:SF0">
    <property type="entry name" value="ZINC FINGER PROTEIN SWM"/>
    <property type="match status" value="1"/>
</dbReference>
<dbReference type="InterPro" id="IPR002483">
    <property type="entry name" value="PWI_dom"/>
</dbReference>
<evidence type="ECO:0000256" key="5">
    <source>
        <dbReference type="SAM" id="MobiDB-lite"/>
    </source>
</evidence>
<dbReference type="Pfam" id="PF01480">
    <property type="entry name" value="PWI"/>
    <property type="match status" value="1"/>
</dbReference>
<feature type="zinc finger region" description="C3H1-type" evidence="4">
    <location>
        <begin position="184"/>
        <end position="212"/>
    </location>
</feature>
<evidence type="ECO:0000256" key="2">
    <source>
        <dbReference type="ARBA" id="ARBA00043866"/>
    </source>
</evidence>
<keyword evidence="4" id="KW-0863">Zinc-finger</keyword>
<dbReference type="InterPro" id="IPR000504">
    <property type="entry name" value="RRM_dom"/>
</dbReference>
<protein>
    <submittedName>
        <fullName evidence="8">BZ3500_MvSof-1268-A1-R1_Chr12-2g03824 protein</fullName>
    </submittedName>
</protein>
<evidence type="ECO:0000313" key="9">
    <source>
        <dbReference type="Proteomes" id="UP000249723"/>
    </source>
</evidence>
<feature type="compositionally biased region" description="Polar residues" evidence="5">
    <location>
        <begin position="137"/>
        <end position="147"/>
    </location>
</feature>
<dbReference type="PROSITE" id="PS50102">
    <property type="entry name" value="RRM"/>
    <property type="match status" value="1"/>
</dbReference>
<organism evidence="8 9">
    <name type="scientific">Microbotryum saponariae</name>
    <dbReference type="NCBI Taxonomy" id="289078"/>
    <lineage>
        <taxon>Eukaryota</taxon>
        <taxon>Fungi</taxon>
        <taxon>Dikarya</taxon>
        <taxon>Basidiomycota</taxon>
        <taxon>Pucciniomycotina</taxon>
        <taxon>Microbotryomycetes</taxon>
        <taxon>Microbotryales</taxon>
        <taxon>Microbotryaceae</taxon>
        <taxon>Microbotryum</taxon>
    </lineage>
</organism>
<dbReference type="SUPFAM" id="SSF54928">
    <property type="entry name" value="RNA-binding domain, RBD"/>
    <property type="match status" value="1"/>
</dbReference>
<reference evidence="9" key="1">
    <citation type="submission" date="2016-10" db="EMBL/GenBank/DDBJ databases">
        <authorList>
            <person name="Jeantristanb JTB J.-T."/>
            <person name="Ricardo R."/>
        </authorList>
    </citation>
    <scope>NUCLEOTIDE SEQUENCE [LARGE SCALE GENOMIC DNA]</scope>
</reference>
<accession>A0A2X0MJC0</accession>
<dbReference type="STRING" id="289078.A0A2X0MJC0"/>
<dbReference type="GO" id="GO:0003723">
    <property type="term" value="F:RNA binding"/>
    <property type="evidence" value="ECO:0007669"/>
    <property type="project" value="UniProtKB-UniRule"/>
</dbReference>
<keyword evidence="9" id="KW-1185">Reference proteome</keyword>
<feature type="domain" description="C3H1-type" evidence="7">
    <location>
        <begin position="184"/>
        <end position="212"/>
    </location>
</feature>
<comment type="function">
    <text evidence="2">May be involved in the turnover of nuclear polyadenylated (pA+) RNA.</text>
</comment>
<evidence type="ECO:0000259" key="7">
    <source>
        <dbReference type="PROSITE" id="PS50103"/>
    </source>
</evidence>
<dbReference type="Proteomes" id="UP000249723">
    <property type="component" value="Unassembled WGS sequence"/>
</dbReference>
<dbReference type="Gene3D" id="3.30.70.330">
    <property type="match status" value="1"/>
</dbReference>
<evidence type="ECO:0000256" key="3">
    <source>
        <dbReference type="PROSITE-ProRule" id="PRU00176"/>
    </source>
</evidence>
<name>A0A2X0MJC0_9BASI</name>
<evidence type="ECO:0000259" key="6">
    <source>
        <dbReference type="PROSITE" id="PS50102"/>
    </source>
</evidence>
<dbReference type="InterPro" id="IPR045137">
    <property type="entry name" value="RBM26/27"/>
</dbReference>
<dbReference type="PROSITE" id="PS50103">
    <property type="entry name" value="ZF_C3H1"/>
    <property type="match status" value="1"/>
</dbReference>
<gene>
    <name evidence="8" type="ORF">BZ3500_MVSOF-1268-A1-R1_CHR12-2G03824</name>
</gene>
<dbReference type="EMBL" id="FMWP01000052">
    <property type="protein sequence ID" value="SCZ94330.1"/>
    <property type="molecule type" value="Genomic_DNA"/>
</dbReference>
<evidence type="ECO:0000256" key="4">
    <source>
        <dbReference type="PROSITE-ProRule" id="PRU00723"/>
    </source>
</evidence>
<evidence type="ECO:0000313" key="8">
    <source>
        <dbReference type="EMBL" id="SCZ94330.1"/>
    </source>
</evidence>